<dbReference type="PANTHER" id="PTHR31259:SF3">
    <property type="entry name" value="ENDOSOME-ASSOCIATED-TRAFFICKING REGULATOR 1"/>
    <property type="match status" value="1"/>
</dbReference>
<keyword evidence="3" id="KW-0175">Coiled coil</keyword>
<organism evidence="4 5">
    <name type="scientific">Pseudonaja textilis</name>
    <name type="common">Eastern brown snake</name>
    <dbReference type="NCBI Taxonomy" id="8673"/>
    <lineage>
        <taxon>Eukaryota</taxon>
        <taxon>Metazoa</taxon>
        <taxon>Chordata</taxon>
        <taxon>Craniata</taxon>
        <taxon>Vertebrata</taxon>
        <taxon>Euteleostomi</taxon>
        <taxon>Lepidosauria</taxon>
        <taxon>Squamata</taxon>
        <taxon>Bifurcata</taxon>
        <taxon>Unidentata</taxon>
        <taxon>Episquamata</taxon>
        <taxon>Toxicofera</taxon>
        <taxon>Serpentes</taxon>
        <taxon>Colubroidea</taxon>
        <taxon>Elapidae</taxon>
        <taxon>Hydrophiinae</taxon>
        <taxon>Pseudonaja</taxon>
    </lineage>
</organism>
<reference evidence="4" key="2">
    <citation type="submission" date="2025-09" db="UniProtKB">
        <authorList>
            <consortium name="Ensembl"/>
        </authorList>
    </citation>
    <scope>IDENTIFICATION</scope>
</reference>
<dbReference type="Ensembl" id="ENSPTXT00000012130.1">
    <property type="protein sequence ID" value="ENSPTXP00000011747.1"/>
    <property type="gene ID" value="ENSPTXG00000008291.1"/>
</dbReference>
<dbReference type="OMA" id="AHYKSEN"/>
<dbReference type="GeneTree" id="ENSGT00390000000560"/>
<dbReference type="GO" id="GO:0032465">
    <property type="term" value="P:regulation of cytokinesis"/>
    <property type="evidence" value="ECO:0007669"/>
    <property type="project" value="TreeGrafter"/>
</dbReference>
<dbReference type="InterPro" id="IPR026757">
    <property type="entry name" value="ENTR1"/>
</dbReference>
<dbReference type="GO" id="GO:0005813">
    <property type="term" value="C:centrosome"/>
    <property type="evidence" value="ECO:0007669"/>
    <property type="project" value="TreeGrafter"/>
</dbReference>
<proteinExistence type="inferred from homology"/>
<dbReference type="Proteomes" id="UP000472273">
    <property type="component" value="Unplaced"/>
</dbReference>
<accession>A0A670YJ39</accession>
<dbReference type="GO" id="GO:0005769">
    <property type="term" value="C:early endosome"/>
    <property type="evidence" value="ECO:0007669"/>
    <property type="project" value="TreeGrafter"/>
</dbReference>
<evidence type="ECO:0000313" key="4">
    <source>
        <dbReference type="Ensembl" id="ENSPTXP00000011747.1"/>
    </source>
</evidence>
<sequence>MQRRQKPPTSFFLSPKLRQKRVFVRLVAPAHYKSENKALKSGHLQKLTAVKQNADVALQNLLAVMTRSKSSIKQLISGAEDLQLVADLLKSLDKISEMPSQGTP</sequence>
<evidence type="ECO:0000256" key="3">
    <source>
        <dbReference type="ARBA" id="ARBA00023054"/>
    </source>
</evidence>
<dbReference type="PANTHER" id="PTHR31259">
    <property type="entry name" value="ENDOSOME-ASSOCIATED TRAFFICKING REGULATOR 1"/>
    <property type="match status" value="1"/>
</dbReference>
<evidence type="ECO:0000256" key="1">
    <source>
        <dbReference type="ARBA" id="ARBA00007791"/>
    </source>
</evidence>
<dbReference type="GO" id="GO:0045724">
    <property type="term" value="P:positive regulation of cilium assembly"/>
    <property type="evidence" value="ECO:0007669"/>
    <property type="project" value="TreeGrafter"/>
</dbReference>
<dbReference type="GO" id="GO:1903566">
    <property type="term" value="P:positive regulation of protein localization to cilium"/>
    <property type="evidence" value="ECO:0007669"/>
    <property type="project" value="TreeGrafter"/>
</dbReference>
<dbReference type="AlphaFoldDB" id="A0A670YJ39"/>
<comment type="similarity">
    <text evidence="1">Belongs to the ENTR1 family.</text>
</comment>
<evidence type="ECO:0000256" key="2">
    <source>
        <dbReference type="ARBA" id="ARBA00016007"/>
    </source>
</evidence>
<protein>
    <recommendedName>
        <fullName evidence="2">Endosome-associated-trafficking regulator 1</fullName>
    </recommendedName>
</protein>
<keyword evidence="5" id="KW-1185">Reference proteome</keyword>
<reference evidence="4" key="1">
    <citation type="submission" date="2025-08" db="UniProtKB">
        <authorList>
            <consortium name="Ensembl"/>
        </authorList>
    </citation>
    <scope>IDENTIFICATION</scope>
</reference>
<evidence type="ECO:0000313" key="5">
    <source>
        <dbReference type="Proteomes" id="UP000472273"/>
    </source>
</evidence>
<dbReference type="GO" id="GO:0055037">
    <property type="term" value="C:recycling endosome"/>
    <property type="evidence" value="ECO:0007669"/>
    <property type="project" value="TreeGrafter"/>
</dbReference>
<dbReference type="GO" id="GO:0036064">
    <property type="term" value="C:ciliary basal body"/>
    <property type="evidence" value="ECO:0007669"/>
    <property type="project" value="TreeGrafter"/>
</dbReference>
<dbReference type="GO" id="GO:0030496">
    <property type="term" value="C:midbody"/>
    <property type="evidence" value="ECO:0007669"/>
    <property type="project" value="TreeGrafter"/>
</dbReference>
<name>A0A670YJ39_PSETE</name>